<feature type="transmembrane region" description="Helical" evidence="8">
    <location>
        <begin position="51"/>
        <end position="72"/>
    </location>
</feature>
<keyword evidence="6 8" id="KW-0472">Membrane</keyword>
<organism evidence="10 11">
    <name type="scientific">Schaalia cardiffensis F0333</name>
    <dbReference type="NCBI Taxonomy" id="888050"/>
    <lineage>
        <taxon>Bacteria</taxon>
        <taxon>Bacillati</taxon>
        <taxon>Actinomycetota</taxon>
        <taxon>Actinomycetes</taxon>
        <taxon>Actinomycetales</taxon>
        <taxon>Actinomycetaceae</taxon>
        <taxon>Schaalia</taxon>
    </lineage>
</organism>
<comment type="subcellular location">
    <subcellularLocation>
        <location evidence="1">Cell membrane</location>
        <topology evidence="1">Multi-pass membrane protein</topology>
    </subcellularLocation>
</comment>
<keyword evidence="3" id="KW-1003">Cell membrane</keyword>
<dbReference type="GO" id="GO:0005886">
    <property type="term" value="C:plasma membrane"/>
    <property type="evidence" value="ECO:0007669"/>
    <property type="project" value="UniProtKB-SubCell"/>
</dbReference>
<evidence type="ECO:0000259" key="9">
    <source>
        <dbReference type="Pfam" id="PF03458"/>
    </source>
</evidence>
<dbReference type="Pfam" id="PF03458">
    <property type="entry name" value="Gly_transporter"/>
    <property type="match status" value="2"/>
</dbReference>
<evidence type="ECO:0000256" key="6">
    <source>
        <dbReference type="ARBA" id="ARBA00023136"/>
    </source>
</evidence>
<dbReference type="RefSeq" id="WP_005963032.1">
    <property type="nucleotide sequence ID" value="NZ_CP040505.1"/>
</dbReference>
<evidence type="ECO:0000256" key="7">
    <source>
        <dbReference type="SAM" id="MobiDB-lite"/>
    </source>
</evidence>
<evidence type="ECO:0000313" key="11">
    <source>
        <dbReference type="Proteomes" id="UP000013015"/>
    </source>
</evidence>
<feature type="transmembrane region" description="Helical" evidence="8">
    <location>
        <begin position="166"/>
        <end position="186"/>
    </location>
</feature>
<dbReference type="OrthoDB" id="9791874at2"/>
<feature type="region of interest" description="Disordered" evidence="7">
    <location>
        <begin position="251"/>
        <end position="280"/>
    </location>
</feature>
<keyword evidence="4 8" id="KW-0812">Transmembrane</keyword>
<evidence type="ECO:0000256" key="5">
    <source>
        <dbReference type="ARBA" id="ARBA00022989"/>
    </source>
</evidence>
<name>N6XB84_9ACTO</name>
<evidence type="ECO:0000256" key="2">
    <source>
        <dbReference type="ARBA" id="ARBA00008193"/>
    </source>
</evidence>
<evidence type="ECO:0000256" key="4">
    <source>
        <dbReference type="ARBA" id="ARBA00022692"/>
    </source>
</evidence>
<feature type="transmembrane region" description="Helical" evidence="8">
    <location>
        <begin position="109"/>
        <end position="128"/>
    </location>
</feature>
<dbReference type="AlphaFoldDB" id="N6XB84"/>
<reference evidence="10 11" key="1">
    <citation type="submission" date="2013-03" db="EMBL/GenBank/DDBJ databases">
        <title>Reference genome for the Human Microbiome Project.</title>
        <authorList>
            <person name="Aqrawi P."/>
            <person name="Ayvaz T."/>
            <person name="Bess C."/>
            <person name="Blankenburg K."/>
            <person name="Coyle M."/>
            <person name="Deng J."/>
            <person name="Forbes L."/>
            <person name="Fowler G."/>
            <person name="Francisco L."/>
            <person name="Fu Q."/>
            <person name="Gibbs R."/>
            <person name="Gross S."/>
            <person name="Gubbala S."/>
            <person name="Hale W."/>
            <person name="Hemphill L."/>
            <person name="Highlander S."/>
            <person name="Hirani K."/>
            <person name="Jackson L."/>
            <person name="Jakkamsetti A."/>
            <person name="Javaid M."/>
            <person name="Jayaseelan J.C."/>
            <person name="Jiang H."/>
            <person name="Joshi V."/>
            <person name="Korchina V."/>
            <person name="Kovar C."/>
            <person name="Lara F."/>
            <person name="Lee S."/>
            <person name="Liu Y."/>
            <person name="Mata R."/>
            <person name="Mathew T."/>
            <person name="Munidasa M."/>
            <person name="Muzny D."/>
            <person name="Nazareth L."/>
            <person name="Ngo R."/>
            <person name="Nguyen L."/>
            <person name="Nguyen N."/>
            <person name="Okwuonu G."/>
            <person name="Ongeri F."/>
            <person name="Palculict T."/>
            <person name="Patil S."/>
            <person name="Petrosino J."/>
            <person name="Pham C."/>
            <person name="Pham P."/>
            <person name="Pu L.-L."/>
            <person name="Qin X."/>
            <person name="Qu J."/>
            <person name="Reid J."/>
            <person name="Ross M."/>
            <person name="Ruth R."/>
            <person name="Saada N."/>
            <person name="San Lucas F."/>
            <person name="Santibanez J."/>
            <person name="Shang Y."/>
            <person name="Simmons D."/>
            <person name="Song X.-Z."/>
            <person name="Tang L.-Y."/>
            <person name="Thornton R."/>
            <person name="Warren J."/>
            <person name="Weissenberger G."/>
            <person name="Wilczek-Boney K."/>
            <person name="Worley K."/>
            <person name="Youmans B."/>
            <person name="Zhang J."/>
            <person name="Zhang L."/>
            <person name="Zhao Z."/>
            <person name="Zhou C."/>
            <person name="Zhu D."/>
            <person name="Zhu Y."/>
        </authorList>
    </citation>
    <scope>NUCLEOTIDE SEQUENCE [LARGE SCALE GENOMIC DNA]</scope>
    <source>
        <strain evidence="10 11">F0333</strain>
    </source>
</reference>
<keyword evidence="5 8" id="KW-1133">Transmembrane helix</keyword>
<feature type="transmembrane region" description="Helical" evidence="8">
    <location>
        <begin position="84"/>
        <end position="102"/>
    </location>
</feature>
<sequence>MRRDPVVSDNDPVLDALNHALPDLFRAIDLIGVLLNGIIGGRLARTKHFDAVGFAVLAIMSALAGGMLRDVLLQSGPPAALTDPHYLGTALVGAGIAMLWKLDSRPWRIALVIMDGIVLGCWAATGTLKTLQAGFGILPAIMLGVITAVGGGAIRDISAGNIPQVFGGNNLYATPALVSSAIMVLFELRGLGTIGMLFATLVGSSFTVLSHWRGWQLPQVSEWELSFTSSQLRFLLGERSSSAPRLVIHDACPSPGQINNEDLPSSADETSAPSDDSPSA</sequence>
<gene>
    <name evidence="10" type="ORF">HMPREF9004_1017</name>
</gene>
<evidence type="ECO:0000256" key="8">
    <source>
        <dbReference type="SAM" id="Phobius"/>
    </source>
</evidence>
<dbReference type="HOGENOM" id="CLU_064906_0_0_11"/>
<protein>
    <recommendedName>
        <fullName evidence="9">Glycine transporter domain-containing protein</fullName>
    </recommendedName>
</protein>
<dbReference type="PATRIC" id="fig|888050.3.peg.963"/>
<evidence type="ECO:0000313" key="10">
    <source>
        <dbReference type="EMBL" id="ENO18448.1"/>
    </source>
</evidence>
<dbReference type="Proteomes" id="UP000013015">
    <property type="component" value="Unassembled WGS sequence"/>
</dbReference>
<dbReference type="EMBL" id="AQHZ01000015">
    <property type="protein sequence ID" value="ENO18448.1"/>
    <property type="molecule type" value="Genomic_DNA"/>
</dbReference>
<dbReference type="STRING" id="888050.HMPREF9004_1017"/>
<evidence type="ECO:0000256" key="1">
    <source>
        <dbReference type="ARBA" id="ARBA00004651"/>
    </source>
</evidence>
<dbReference type="InterPro" id="IPR005115">
    <property type="entry name" value="Gly_transporter"/>
</dbReference>
<accession>N6XB84</accession>
<evidence type="ECO:0000256" key="3">
    <source>
        <dbReference type="ARBA" id="ARBA00022475"/>
    </source>
</evidence>
<dbReference type="eggNOG" id="COG2860">
    <property type="taxonomic scope" value="Bacteria"/>
</dbReference>
<dbReference type="PANTHER" id="PTHR30506:SF3">
    <property type="entry name" value="UPF0126 INNER MEMBRANE PROTEIN YADS-RELATED"/>
    <property type="match status" value="1"/>
</dbReference>
<feature type="domain" description="Glycine transporter" evidence="9">
    <location>
        <begin position="113"/>
        <end position="186"/>
    </location>
</feature>
<dbReference type="PANTHER" id="PTHR30506">
    <property type="entry name" value="INNER MEMBRANE PROTEIN"/>
    <property type="match status" value="1"/>
</dbReference>
<feature type="domain" description="Glycine transporter" evidence="9">
    <location>
        <begin position="27"/>
        <end position="100"/>
    </location>
</feature>
<keyword evidence="11" id="KW-1185">Reference proteome</keyword>
<comment type="similarity">
    <text evidence="2">Belongs to the UPF0126 family.</text>
</comment>
<feature type="compositionally biased region" description="Polar residues" evidence="7">
    <location>
        <begin position="256"/>
        <end position="280"/>
    </location>
</feature>
<comment type="caution">
    <text evidence="10">The sequence shown here is derived from an EMBL/GenBank/DDBJ whole genome shotgun (WGS) entry which is preliminary data.</text>
</comment>
<feature type="transmembrane region" description="Helical" evidence="8">
    <location>
        <begin position="134"/>
        <end position="154"/>
    </location>
</feature>
<proteinExistence type="inferred from homology"/>